<keyword evidence="10" id="KW-0653">Protein transport</keyword>
<keyword evidence="13 15" id="KW-0472">Membrane</keyword>
<dbReference type="AlphaFoldDB" id="A0A8J5MLM9"/>
<evidence type="ECO:0000256" key="14">
    <source>
        <dbReference type="ARBA" id="ARBA00023211"/>
    </source>
</evidence>
<dbReference type="GO" id="GO:0010945">
    <property type="term" value="F:coenzyme A diphosphatase activity"/>
    <property type="evidence" value="ECO:0007669"/>
    <property type="project" value="InterPro"/>
</dbReference>
<keyword evidence="7" id="KW-0999">Mitochondrion inner membrane</keyword>
<keyword evidence="14" id="KW-0464">Manganese</keyword>
<evidence type="ECO:0000256" key="15">
    <source>
        <dbReference type="SAM" id="Phobius"/>
    </source>
</evidence>
<reference evidence="17" key="1">
    <citation type="journal article" date="2021" name="Sci. Adv.">
        <title>The American lobster genome reveals insights on longevity, neural, and immune adaptations.</title>
        <authorList>
            <person name="Polinski J.M."/>
            <person name="Zimin A.V."/>
            <person name="Clark K.F."/>
            <person name="Kohn A.B."/>
            <person name="Sadowski N."/>
            <person name="Timp W."/>
            <person name="Ptitsyn A."/>
            <person name="Khanna P."/>
            <person name="Romanova D.Y."/>
            <person name="Williams P."/>
            <person name="Greenwood S.J."/>
            <person name="Moroz L.L."/>
            <person name="Walt D.R."/>
            <person name="Bodnar A.G."/>
        </authorList>
    </citation>
    <scope>NUCLEOTIDE SEQUENCE</scope>
    <source>
        <strain evidence="17">GMGI-L3</strain>
    </source>
</reference>
<evidence type="ECO:0000256" key="6">
    <source>
        <dbReference type="ARBA" id="ARBA00022723"/>
    </source>
</evidence>
<keyword evidence="15" id="KW-0812">Transmembrane</keyword>
<accession>A0A8J5MLM9</accession>
<evidence type="ECO:0000256" key="9">
    <source>
        <dbReference type="ARBA" id="ARBA00022842"/>
    </source>
</evidence>
<dbReference type="Gene3D" id="3.90.79.10">
    <property type="entry name" value="Nucleoside Triphosphate Pyrophosphohydrolase"/>
    <property type="match status" value="1"/>
</dbReference>
<dbReference type="InterPro" id="IPR045121">
    <property type="entry name" value="CoAse"/>
</dbReference>
<dbReference type="SUPFAM" id="SSF55811">
    <property type="entry name" value="Nudix"/>
    <property type="match status" value="1"/>
</dbReference>
<evidence type="ECO:0000256" key="1">
    <source>
        <dbReference type="ARBA" id="ARBA00001936"/>
    </source>
</evidence>
<keyword evidence="12" id="KW-0496">Mitochondrion</keyword>
<dbReference type="EMBL" id="JAHLQT010040257">
    <property type="protein sequence ID" value="KAG7155946.1"/>
    <property type="molecule type" value="Genomic_DNA"/>
</dbReference>
<keyword evidence="9" id="KW-0460">Magnesium</keyword>
<dbReference type="PANTHER" id="PTHR12992:SF11">
    <property type="entry name" value="MITOCHONDRIAL COENZYME A DIPHOSPHATASE NUDT8"/>
    <property type="match status" value="1"/>
</dbReference>
<protein>
    <submittedName>
        <fullName evidence="17">Mitochondrial import inner membrane translocase subunit Tim16-like</fullName>
    </submittedName>
</protein>
<sequence length="394" mass="43467">MGWEPRKLLHIRMAKHIAQLVIAGAQVVGRAFAKALRQEIAASQAAAQRAGGGAAGAKHSATNQKLGMSLEEAKQILNVEELDLERIKKNYEYLFSINDKAKGGSFYIQSKMSMEGTWKRVGALAISPAGYSGLWARATESLIPVSTYPARQFATSPLTWDTVLSEANRKRCVSRMEKTIASRNFAHDPEKFAAVLIPMCHVDGELSLLLTVRCRTLNNHGGEVSFPGGMADVGDPDLITTALRESEEEIGINRSTVDIWGMMPPLPSKLGETSIRGVLAYVGHIDPSSLKLSEDEVESVFAVSVKSLCNSRNAKQTQFRSKRIPKGYTLPVYIGSEPRIWGLTAILIHMTLISLLPGLYKHKLIVRAKERIDLEMENVAEEVKKKEDRQETNL</sequence>
<evidence type="ECO:0000256" key="13">
    <source>
        <dbReference type="ARBA" id="ARBA00023136"/>
    </source>
</evidence>
<dbReference type="InterPro" id="IPR036869">
    <property type="entry name" value="J_dom_sf"/>
</dbReference>
<dbReference type="Proteomes" id="UP000747542">
    <property type="component" value="Unassembled WGS sequence"/>
</dbReference>
<comment type="cofactor">
    <cofactor evidence="1">
        <name>Mn(2+)</name>
        <dbReference type="ChEBI" id="CHEBI:29035"/>
    </cofactor>
</comment>
<keyword evidence="15" id="KW-1133">Transmembrane helix</keyword>
<evidence type="ECO:0000256" key="8">
    <source>
        <dbReference type="ARBA" id="ARBA00022801"/>
    </source>
</evidence>
<feature type="transmembrane region" description="Helical" evidence="15">
    <location>
        <begin position="340"/>
        <end position="360"/>
    </location>
</feature>
<evidence type="ECO:0000313" key="17">
    <source>
        <dbReference type="EMBL" id="KAG7155946.1"/>
    </source>
</evidence>
<evidence type="ECO:0000256" key="5">
    <source>
        <dbReference type="ARBA" id="ARBA00022448"/>
    </source>
</evidence>
<dbReference type="PANTHER" id="PTHR12992">
    <property type="entry name" value="NUDIX HYDROLASE"/>
    <property type="match status" value="1"/>
</dbReference>
<dbReference type="GO" id="GO:0015031">
    <property type="term" value="P:protein transport"/>
    <property type="evidence" value="ECO:0007669"/>
    <property type="project" value="UniProtKB-KW"/>
</dbReference>
<keyword evidence="8" id="KW-0378">Hydrolase</keyword>
<comment type="subcellular location">
    <subcellularLocation>
        <location evidence="3">Mitochondrion inner membrane</location>
        <topology evidence="3">Peripheral membrane protein</topology>
        <orientation evidence="3">Matrix side</orientation>
    </subcellularLocation>
</comment>
<evidence type="ECO:0000259" key="16">
    <source>
        <dbReference type="PROSITE" id="PS51462"/>
    </source>
</evidence>
<evidence type="ECO:0000256" key="3">
    <source>
        <dbReference type="ARBA" id="ARBA00004443"/>
    </source>
</evidence>
<keyword evidence="18" id="KW-1185">Reference proteome</keyword>
<dbReference type="FunFam" id="1.10.287.110:FF:000006">
    <property type="entry name" value="Import inner membrane translocase subunit TIM16"/>
    <property type="match status" value="1"/>
</dbReference>
<comment type="cofactor">
    <cofactor evidence="2">
        <name>Mg(2+)</name>
        <dbReference type="ChEBI" id="CHEBI:18420"/>
    </cofactor>
</comment>
<evidence type="ECO:0000256" key="7">
    <source>
        <dbReference type="ARBA" id="ARBA00022792"/>
    </source>
</evidence>
<evidence type="ECO:0000256" key="2">
    <source>
        <dbReference type="ARBA" id="ARBA00001946"/>
    </source>
</evidence>
<evidence type="ECO:0000256" key="11">
    <source>
        <dbReference type="ARBA" id="ARBA00023010"/>
    </source>
</evidence>
<keyword evidence="6" id="KW-0479">Metal-binding</keyword>
<evidence type="ECO:0000256" key="4">
    <source>
        <dbReference type="ARBA" id="ARBA00008817"/>
    </source>
</evidence>
<proteinExistence type="inferred from homology"/>
<dbReference type="Gene3D" id="1.10.287.110">
    <property type="entry name" value="DnaJ domain"/>
    <property type="match status" value="1"/>
</dbReference>
<evidence type="ECO:0000256" key="12">
    <source>
        <dbReference type="ARBA" id="ARBA00023128"/>
    </source>
</evidence>
<comment type="caution">
    <text evidence="17">The sequence shown here is derived from an EMBL/GenBank/DDBJ whole genome shotgun (WGS) entry which is preliminary data.</text>
</comment>
<dbReference type="PROSITE" id="PS51462">
    <property type="entry name" value="NUDIX"/>
    <property type="match status" value="1"/>
</dbReference>
<evidence type="ECO:0000256" key="10">
    <source>
        <dbReference type="ARBA" id="ARBA00022927"/>
    </source>
</evidence>
<feature type="domain" description="Nudix hydrolase" evidence="16">
    <location>
        <begin position="190"/>
        <end position="326"/>
    </location>
</feature>
<comment type="similarity">
    <text evidence="4">Belongs to the TIM16/PAM16 family.</text>
</comment>
<dbReference type="Pfam" id="PF03656">
    <property type="entry name" value="Pam16"/>
    <property type="match status" value="1"/>
</dbReference>
<dbReference type="GO" id="GO:0046872">
    <property type="term" value="F:metal ion binding"/>
    <property type="evidence" value="ECO:0007669"/>
    <property type="project" value="UniProtKB-KW"/>
</dbReference>
<dbReference type="InterPro" id="IPR000086">
    <property type="entry name" value="NUDIX_hydrolase_dom"/>
</dbReference>
<organism evidence="17 18">
    <name type="scientific">Homarus americanus</name>
    <name type="common">American lobster</name>
    <dbReference type="NCBI Taxonomy" id="6706"/>
    <lineage>
        <taxon>Eukaryota</taxon>
        <taxon>Metazoa</taxon>
        <taxon>Ecdysozoa</taxon>
        <taxon>Arthropoda</taxon>
        <taxon>Crustacea</taxon>
        <taxon>Multicrustacea</taxon>
        <taxon>Malacostraca</taxon>
        <taxon>Eumalacostraca</taxon>
        <taxon>Eucarida</taxon>
        <taxon>Decapoda</taxon>
        <taxon>Pleocyemata</taxon>
        <taxon>Astacidea</taxon>
        <taxon>Nephropoidea</taxon>
        <taxon>Nephropidae</taxon>
        <taxon>Homarus</taxon>
    </lineage>
</organism>
<keyword evidence="5" id="KW-0813">Transport</keyword>
<dbReference type="InterPro" id="IPR015797">
    <property type="entry name" value="NUDIX_hydrolase-like_dom_sf"/>
</dbReference>
<gene>
    <name evidence="17" type="primary">blp-L</name>
    <name evidence="17" type="ORF">Hamer_G012090</name>
</gene>
<keyword evidence="11" id="KW-0811">Translocation</keyword>
<name>A0A8J5MLM9_HOMAM</name>
<dbReference type="Pfam" id="PF00293">
    <property type="entry name" value="NUDIX"/>
    <property type="match status" value="1"/>
</dbReference>
<evidence type="ECO:0000313" key="18">
    <source>
        <dbReference type="Proteomes" id="UP000747542"/>
    </source>
</evidence>
<dbReference type="GO" id="GO:0005743">
    <property type="term" value="C:mitochondrial inner membrane"/>
    <property type="evidence" value="ECO:0007669"/>
    <property type="project" value="UniProtKB-SubCell"/>
</dbReference>
<dbReference type="CDD" id="cd03426">
    <property type="entry name" value="NUDIX_CoAse_Nudt7"/>
    <property type="match status" value="1"/>
</dbReference>